<dbReference type="InParanoid" id="A7EQ47"/>
<feature type="region of interest" description="Disordered" evidence="1">
    <location>
        <begin position="48"/>
        <end position="67"/>
    </location>
</feature>
<reference evidence="3" key="1">
    <citation type="journal article" date="2011" name="PLoS Genet.">
        <title>Genomic analysis of the necrotrophic fungal pathogens Sclerotinia sclerotiorum and Botrytis cinerea.</title>
        <authorList>
            <person name="Amselem J."/>
            <person name="Cuomo C.A."/>
            <person name="van Kan J.A."/>
            <person name="Viaud M."/>
            <person name="Benito E.P."/>
            <person name="Couloux A."/>
            <person name="Coutinho P.M."/>
            <person name="de Vries R.P."/>
            <person name="Dyer P.S."/>
            <person name="Fillinger S."/>
            <person name="Fournier E."/>
            <person name="Gout L."/>
            <person name="Hahn M."/>
            <person name="Kohn L."/>
            <person name="Lapalu N."/>
            <person name="Plummer K.M."/>
            <person name="Pradier J.M."/>
            <person name="Quevillon E."/>
            <person name="Sharon A."/>
            <person name="Simon A."/>
            <person name="ten Have A."/>
            <person name="Tudzynski B."/>
            <person name="Tudzynski P."/>
            <person name="Wincker P."/>
            <person name="Andrew M."/>
            <person name="Anthouard V."/>
            <person name="Beever R.E."/>
            <person name="Beffa R."/>
            <person name="Benoit I."/>
            <person name="Bouzid O."/>
            <person name="Brault B."/>
            <person name="Chen Z."/>
            <person name="Choquer M."/>
            <person name="Collemare J."/>
            <person name="Cotton P."/>
            <person name="Danchin E.G."/>
            <person name="Da Silva C."/>
            <person name="Gautier A."/>
            <person name="Giraud C."/>
            <person name="Giraud T."/>
            <person name="Gonzalez C."/>
            <person name="Grossetete S."/>
            <person name="Guldener U."/>
            <person name="Henrissat B."/>
            <person name="Howlett B.J."/>
            <person name="Kodira C."/>
            <person name="Kretschmer M."/>
            <person name="Lappartient A."/>
            <person name="Leroch M."/>
            <person name="Levis C."/>
            <person name="Mauceli E."/>
            <person name="Neuveglise C."/>
            <person name="Oeser B."/>
            <person name="Pearson M."/>
            <person name="Poulain J."/>
            <person name="Poussereau N."/>
            <person name="Quesneville H."/>
            <person name="Rascle C."/>
            <person name="Schumacher J."/>
            <person name="Segurens B."/>
            <person name="Sexton A."/>
            <person name="Silva E."/>
            <person name="Sirven C."/>
            <person name="Soanes D.M."/>
            <person name="Talbot N.J."/>
            <person name="Templeton M."/>
            <person name="Yandava C."/>
            <person name="Yarden O."/>
            <person name="Zeng Q."/>
            <person name="Rollins J.A."/>
            <person name="Lebrun M.H."/>
            <person name="Dickman M."/>
        </authorList>
    </citation>
    <scope>NUCLEOTIDE SEQUENCE [LARGE SCALE GENOMIC DNA]</scope>
    <source>
        <strain evidence="3">ATCC 18683 / 1980 / Ss-1</strain>
    </source>
</reference>
<sequence length="93" mass="11449">MVREQQLASWRQSIANDVQVQKKKEVEALEIRRSMLWQERRVEEMRREVERRQREEKEERWDERVRKGGNAGAMEELHRKMLSRMQDEARKGI</sequence>
<feature type="compositionally biased region" description="Basic and acidic residues" evidence="1">
    <location>
        <begin position="48"/>
        <end position="66"/>
    </location>
</feature>
<protein>
    <submittedName>
        <fullName evidence="2">Uncharacterized protein</fullName>
    </submittedName>
</protein>
<dbReference type="RefSeq" id="XP_001592000.1">
    <property type="nucleotide sequence ID" value="XM_001591950.1"/>
</dbReference>
<dbReference type="STRING" id="665079.A7EQ47"/>
<keyword evidence="3" id="KW-1185">Reference proteome</keyword>
<name>A7EQ47_SCLS1</name>
<dbReference type="HOGENOM" id="CLU_2401014_0_0_1"/>
<dbReference type="Proteomes" id="UP000001312">
    <property type="component" value="Unassembled WGS sequence"/>
</dbReference>
<dbReference type="EMBL" id="CH476629">
    <property type="protein sequence ID" value="EDO04963.1"/>
    <property type="molecule type" value="Genomic_DNA"/>
</dbReference>
<evidence type="ECO:0000313" key="2">
    <source>
        <dbReference type="EMBL" id="EDO04963.1"/>
    </source>
</evidence>
<gene>
    <name evidence="2" type="ORF">SS1G_07447</name>
</gene>
<proteinExistence type="predicted"/>
<evidence type="ECO:0000313" key="3">
    <source>
        <dbReference type="Proteomes" id="UP000001312"/>
    </source>
</evidence>
<dbReference type="AlphaFoldDB" id="A7EQ47"/>
<evidence type="ECO:0000256" key="1">
    <source>
        <dbReference type="SAM" id="MobiDB-lite"/>
    </source>
</evidence>
<dbReference type="KEGG" id="ssl:SS1G_07447"/>
<accession>A7EQ47</accession>
<dbReference type="GeneID" id="5487792"/>
<organism evidence="2 3">
    <name type="scientific">Sclerotinia sclerotiorum (strain ATCC 18683 / 1980 / Ss-1)</name>
    <name type="common">White mold</name>
    <name type="synonym">Whetzelinia sclerotiorum</name>
    <dbReference type="NCBI Taxonomy" id="665079"/>
    <lineage>
        <taxon>Eukaryota</taxon>
        <taxon>Fungi</taxon>
        <taxon>Dikarya</taxon>
        <taxon>Ascomycota</taxon>
        <taxon>Pezizomycotina</taxon>
        <taxon>Leotiomycetes</taxon>
        <taxon>Helotiales</taxon>
        <taxon>Sclerotiniaceae</taxon>
        <taxon>Sclerotinia</taxon>
    </lineage>
</organism>